<evidence type="ECO:0000256" key="6">
    <source>
        <dbReference type="ARBA" id="ARBA00024343"/>
    </source>
</evidence>
<dbReference type="InterPro" id="IPR000477">
    <property type="entry name" value="RT_dom"/>
</dbReference>
<dbReference type="Pfam" id="PF13456">
    <property type="entry name" value="RVT_3"/>
    <property type="match status" value="1"/>
</dbReference>
<sequence length="1750" mass="200461">MNLAIFSTVWSWLFVSTETVINSYAGVEGRFPLLNHAAVISTLWIFPLRDALLTVPVMRTLYKFHSFYLRYPQINLNSSTFFPFRFYKVLAKMGDNLRRAVQDINLGVDDDPVAIPADLVANAVAENRFILMGRPVIPRRQNLRSIIASMPRVWGQSGLVHGRIVGGNQFQFIFPTEESLETVIRRGPWAFNDRMLVLQIWFPLENPPLINFIPFWIQIRGIPFQFLNRDVISHIGRSIGNLMEVDYDAEAAARVEFNGGEEQVPDNDDDDENPPARQQNQGVIIREIDDNEHDEGEDQNDINVDAPQEEDVLDDIDPNHDALAIYEGMEENSGDFSMWNPAQATTETTFPNNSAETTMEAVPGLSNIPSGPRTTSSPMRTAAWNCRGLGNDLAVRRLKEIKKTYSPDIICLMETKQRDDIVRDVCGDLGYDRIITVPPVGSSGGVALFWKSCISVSVLFTSPNLVDTYVQSNGFGFYLTCVYGNPNPTLRHEVWERLERTATTRDGPWMAIGDFNEIKNNNEKKGGPPRPESSFADFRKMLNVCDFVDLKHTGNPFSWAGKRHHHDVACCLDRTLVNNAWLSQYPASYSEFLEVIESDHRPVVTTITNDFTPRQGQFCFDNRLVNQDGFNDAEKKGWNLRLSGQHEGLTSRLKNCRIEISKWKRRYKANAREDTLLLKRRLDAAHSDGSPTQRLRDLRQQLSRAYADEEEFWRQKSRKTWLSSGERNTKFFFASAKTRTARNKMVSVLDDDGTEHRGDTQIGEVAQDFFTKLFHSELTPQNNHFHVFHEFEPRVSEEINADLTRKVTEEEIKQAVFSIGATKAPGPDGFTGAFYQQYWEILKADIIEEVRNFFEKGVFDKTMNHTNLCLIPKSTTARHMSEYRPIALCNVSYKIISKILVARLKSHLSSVISEEQAAFIPGRVITDNVLIAHEIMHALKVKRRCANSFMAIKTDISKAYDRIEWDFLQEAMFKFGFDTKWIEWIMTCVRTPTFSVNINGSPKGFIQPERGIRQGDPLSPYLFILCAEVLSHMMRRAQTQGNIRGIKISNASPPVTHLLFADDSLFFCQANMKAAKAIQDVLIQYERASGQKVNTNKSSLTFGKRVPTITKTQIRSQLQIFNDGGCGKYLGMPEQFGRKKVELFQYIVEKSICEEIERIMANYWWNSQDQGNKTHWVAWNRMKHMKKEGGLGFCDIEKFNDALLAKQAWRIFQNPNSLVARILRGRYFSHSNIFRATRGTQPSFGWQSLLHGRDLLKTGLRFTVGSGDLIQTWIDPWLLTHPPRALERLIRQVVHPEDANHILSTKISPHQHKDFLGWHYTENGIYTVKSGYLLATHMLDNNLLPNPPHGNPQIKSEIWKSHTAPKLKHFLWRLLSRALPTGEELEKRHISSDGFCRRCVSEMETTEHLFFNCPHATQIWRASNLPIPSLTSPQSTVDEKLQALINFHKHKGIYDTLVHLPFWILWKIWKSRNKLVFQRKSRNWQYDLKEARQEAEEWLTFGDTTSHNQRQGPGNTPGSYTNGRRWKRPREGWVKCNYDGSYINNQTRATLGWIIRDSQGNFKGAGQGEGSVVQSALESECQSLIHAMQHLWARGYKNGLMVIEYKRKQDFPMVKEGMVMNEKPKRNLISPNEKRYKGIRMRKWGKWVAEIREPNKRSRIWLGSYKTAVAAARAYDTAVFYLRGPSARLNFPEEVLQDGNGGEGVGGDMSATLIRQKAAEVGARVDAELRLENKMVEKLDMNKLPEAYGL</sequence>
<dbReference type="CDD" id="cd00018">
    <property type="entry name" value="AP2"/>
    <property type="match status" value="1"/>
</dbReference>
<dbReference type="PANTHER" id="PTHR46890:SF48">
    <property type="entry name" value="RNA-DIRECTED DNA POLYMERASE"/>
    <property type="match status" value="1"/>
</dbReference>
<evidence type="ECO:0000256" key="1">
    <source>
        <dbReference type="ARBA" id="ARBA00004123"/>
    </source>
</evidence>
<name>A0A8T1Z241_9BRAS</name>
<dbReference type="GO" id="GO:0003677">
    <property type="term" value="F:DNA binding"/>
    <property type="evidence" value="ECO:0007669"/>
    <property type="project" value="UniProtKB-KW"/>
</dbReference>
<gene>
    <name evidence="10" type="ORF">ISN45_Aa06g029330</name>
</gene>
<evidence type="ECO:0000313" key="10">
    <source>
        <dbReference type="EMBL" id="KAG7552328.1"/>
    </source>
</evidence>
<feature type="domain" description="AP2/ERF" evidence="9">
    <location>
        <begin position="1635"/>
        <end position="1692"/>
    </location>
</feature>
<dbReference type="InterPro" id="IPR044730">
    <property type="entry name" value="RNase_H-like_dom_plant"/>
</dbReference>
<dbReference type="InterPro" id="IPR026960">
    <property type="entry name" value="RVT-Znf"/>
</dbReference>
<comment type="caution">
    <text evidence="10">The sequence shown here is derived from an EMBL/GenBank/DDBJ whole genome shotgun (WGS) entry which is preliminary data.</text>
</comment>
<feature type="domain" description="Reverse transcriptase" evidence="8">
    <location>
        <begin position="852"/>
        <end position="1134"/>
    </location>
</feature>
<keyword evidence="11" id="KW-1185">Reference proteome</keyword>
<feature type="region of interest" description="Disordered" evidence="7">
    <location>
        <begin position="260"/>
        <end position="283"/>
    </location>
</feature>
<dbReference type="FunFam" id="3.30.730.10:FF:000001">
    <property type="entry name" value="Ethylene-responsive transcription factor 2"/>
    <property type="match status" value="1"/>
</dbReference>
<dbReference type="GO" id="GO:0004523">
    <property type="term" value="F:RNA-DNA hybrid ribonuclease activity"/>
    <property type="evidence" value="ECO:0007669"/>
    <property type="project" value="InterPro"/>
</dbReference>
<evidence type="ECO:0000256" key="4">
    <source>
        <dbReference type="ARBA" id="ARBA00023163"/>
    </source>
</evidence>
<evidence type="ECO:0000256" key="7">
    <source>
        <dbReference type="SAM" id="MobiDB-lite"/>
    </source>
</evidence>
<keyword evidence="2" id="KW-0805">Transcription regulation</keyword>
<evidence type="ECO:0000313" key="11">
    <source>
        <dbReference type="Proteomes" id="UP000694240"/>
    </source>
</evidence>
<keyword evidence="5" id="KW-0539">Nucleus</keyword>
<dbReference type="GO" id="GO:0003700">
    <property type="term" value="F:DNA-binding transcription factor activity"/>
    <property type="evidence" value="ECO:0007669"/>
    <property type="project" value="InterPro"/>
</dbReference>
<dbReference type="GO" id="GO:0005634">
    <property type="term" value="C:nucleus"/>
    <property type="evidence" value="ECO:0007669"/>
    <property type="project" value="UniProtKB-SubCell"/>
</dbReference>
<dbReference type="PROSITE" id="PS51032">
    <property type="entry name" value="AP2_ERF"/>
    <property type="match status" value="1"/>
</dbReference>
<dbReference type="InterPro" id="IPR052343">
    <property type="entry name" value="Retrotransposon-Effector_Assoc"/>
</dbReference>
<evidence type="ECO:0000256" key="2">
    <source>
        <dbReference type="ARBA" id="ARBA00023015"/>
    </source>
</evidence>
<proteinExistence type="inferred from homology"/>
<reference evidence="10 11" key="1">
    <citation type="submission" date="2020-12" db="EMBL/GenBank/DDBJ databases">
        <title>Concerted genomic and epigenomic changes stabilize Arabidopsis allopolyploids.</title>
        <authorList>
            <person name="Chen Z."/>
        </authorList>
    </citation>
    <scope>NUCLEOTIDE SEQUENCE [LARGE SCALE GENOMIC DNA]</scope>
    <source>
        <strain evidence="10">Allo738</strain>
        <tissue evidence="10">Leaf</tissue>
    </source>
</reference>
<dbReference type="InterPro" id="IPR025558">
    <property type="entry name" value="DUF4283"/>
</dbReference>
<feature type="compositionally biased region" description="Polar residues" evidence="7">
    <location>
        <begin position="1502"/>
        <end position="1522"/>
    </location>
</feature>
<dbReference type="PANTHER" id="PTHR46890">
    <property type="entry name" value="NON-LTR RETROLELEMENT REVERSE TRANSCRIPTASE-LIKE PROTEIN-RELATED"/>
    <property type="match status" value="1"/>
</dbReference>
<evidence type="ECO:0000259" key="9">
    <source>
        <dbReference type="PROSITE" id="PS51032"/>
    </source>
</evidence>
<organism evidence="10 11">
    <name type="scientific">Arabidopsis thaliana x Arabidopsis arenosa</name>
    <dbReference type="NCBI Taxonomy" id="1240361"/>
    <lineage>
        <taxon>Eukaryota</taxon>
        <taxon>Viridiplantae</taxon>
        <taxon>Streptophyta</taxon>
        <taxon>Embryophyta</taxon>
        <taxon>Tracheophyta</taxon>
        <taxon>Spermatophyta</taxon>
        <taxon>Magnoliopsida</taxon>
        <taxon>eudicotyledons</taxon>
        <taxon>Gunneridae</taxon>
        <taxon>Pentapetalae</taxon>
        <taxon>rosids</taxon>
        <taxon>malvids</taxon>
        <taxon>Brassicales</taxon>
        <taxon>Brassicaceae</taxon>
        <taxon>Camelineae</taxon>
        <taxon>Arabidopsis</taxon>
    </lineage>
</organism>
<accession>A0A8T1Z241</accession>
<feature type="compositionally biased region" description="Acidic residues" evidence="7">
    <location>
        <begin position="263"/>
        <end position="273"/>
    </location>
</feature>
<dbReference type="Proteomes" id="UP000694240">
    <property type="component" value="Chromosome 11"/>
</dbReference>
<keyword evidence="3" id="KW-0238">DNA-binding</keyword>
<dbReference type="Pfam" id="PF13966">
    <property type="entry name" value="zf-RVT"/>
    <property type="match status" value="1"/>
</dbReference>
<dbReference type="InterPro" id="IPR001471">
    <property type="entry name" value="AP2/ERF_dom"/>
</dbReference>
<evidence type="ECO:0000259" key="8">
    <source>
        <dbReference type="PROSITE" id="PS50878"/>
    </source>
</evidence>
<dbReference type="Pfam" id="PF14111">
    <property type="entry name" value="DUF4283"/>
    <property type="match status" value="1"/>
</dbReference>
<dbReference type="InterPro" id="IPR005135">
    <property type="entry name" value="Endo/exonuclease/phosphatase"/>
</dbReference>
<evidence type="ECO:0000256" key="3">
    <source>
        <dbReference type="ARBA" id="ARBA00023125"/>
    </source>
</evidence>
<comment type="subcellular location">
    <subcellularLocation>
        <location evidence="1">Nucleus</location>
    </subcellularLocation>
</comment>
<dbReference type="CDD" id="cd01650">
    <property type="entry name" value="RT_nLTR_like"/>
    <property type="match status" value="1"/>
</dbReference>
<dbReference type="InterPro" id="IPR002156">
    <property type="entry name" value="RNaseH_domain"/>
</dbReference>
<dbReference type="Pfam" id="PF00847">
    <property type="entry name" value="AP2"/>
    <property type="match status" value="1"/>
</dbReference>
<dbReference type="PROSITE" id="PS50878">
    <property type="entry name" value="RT_POL"/>
    <property type="match status" value="1"/>
</dbReference>
<dbReference type="SMART" id="SM00380">
    <property type="entry name" value="AP2"/>
    <property type="match status" value="1"/>
</dbReference>
<keyword evidence="4" id="KW-0804">Transcription</keyword>
<comment type="similarity">
    <text evidence="6">Belongs to the AP2/ERF transcription factor family. ERF subfamily.</text>
</comment>
<dbReference type="CDD" id="cd06222">
    <property type="entry name" value="RNase_H_like"/>
    <property type="match status" value="1"/>
</dbReference>
<dbReference type="Pfam" id="PF03372">
    <property type="entry name" value="Exo_endo_phos"/>
    <property type="match status" value="1"/>
</dbReference>
<dbReference type="Pfam" id="PF00078">
    <property type="entry name" value="RVT_1"/>
    <property type="match status" value="1"/>
</dbReference>
<evidence type="ECO:0000256" key="5">
    <source>
        <dbReference type="ARBA" id="ARBA00023242"/>
    </source>
</evidence>
<feature type="region of interest" description="Disordered" evidence="7">
    <location>
        <begin position="1502"/>
        <end position="1524"/>
    </location>
</feature>
<protein>
    <submittedName>
        <fullName evidence="10">AP2/ERF domain</fullName>
    </submittedName>
</protein>
<dbReference type="EMBL" id="JAEFBK010000011">
    <property type="protein sequence ID" value="KAG7552328.1"/>
    <property type="molecule type" value="Genomic_DNA"/>
</dbReference>